<evidence type="ECO:0000256" key="5">
    <source>
        <dbReference type="PROSITE-ProRule" id="PRU00277"/>
    </source>
</evidence>
<keyword evidence="3 5" id="KW-0697">Rotamase</keyword>
<feature type="compositionally biased region" description="Basic and acidic residues" evidence="6">
    <location>
        <begin position="72"/>
        <end position="86"/>
    </location>
</feature>
<evidence type="ECO:0000256" key="6">
    <source>
        <dbReference type="SAM" id="MobiDB-lite"/>
    </source>
</evidence>
<keyword evidence="7" id="KW-1133">Transmembrane helix</keyword>
<dbReference type="EMBL" id="BAABHJ010000001">
    <property type="protein sequence ID" value="GAA4601139.1"/>
    <property type="molecule type" value="Genomic_DNA"/>
</dbReference>
<gene>
    <name evidence="9" type="ORF">GCM10023195_02500</name>
</gene>
<dbReference type="PROSITE" id="PS50059">
    <property type="entry name" value="FKBP_PPIASE"/>
    <property type="match status" value="1"/>
</dbReference>
<feature type="compositionally biased region" description="Acidic residues" evidence="6">
    <location>
        <begin position="59"/>
        <end position="71"/>
    </location>
</feature>
<sequence>MSEVKGREQTRTDEPQDAEGRDASAADATASGEPGAAERPETEDAEAAGGEAAERSEEKDADEDDAEAADDDAAKRAEDEDAKETAGEAAGAAEPADAEDTEVDDEPKSRFAHPDPIKLKMPAAKEITRTEFTPHALGAKGRGAPRSGTRAQAKRRRILYTTATVVLVGLVAGAAVWYETRPAPAVKVSGTFGKAPSVKVPKDKPPVKQQMKEVVSGSGKAVANGDLVVAQVVAYKWGAKGGGKELLNTYSKKQPIVGQAGQLTGLTALDKAITGRKAGTRLVMTLPYQAVGDQIAQSLQLAKTDDFVVTVDVLNSFGKTSSAQGTPQKLDDPKLPAVTGGAGAAPTVKIPSADAPGTLQVKTLIQGNGPAVQKGQTLIAQYHGVLWRDGKVFDSSWQRGEPASFPIGVGQVIPGWDTGLVGQKAGSRVLLVVPPKEGYGSKGSPQGGIKGTDTLVFVVDVLGSY</sequence>
<dbReference type="EC" id="5.2.1.8" evidence="2 5"/>
<evidence type="ECO:0000256" key="4">
    <source>
        <dbReference type="ARBA" id="ARBA00023235"/>
    </source>
</evidence>
<organism evidence="9 10">
    <name type="scientific">Actinoallomurus liliacearum</name>
    <dbReference type="NCBI Taxonomy" id="1080073"/>
    <lineage>
        <taxon>Bacteria</taxon>
        <taxon>Bacillati</taxon>
        <taxon>Actinomycetota</taxon>
        <taxon>Actinomycetes</taxon>
        <taxon>Streptosporangiales</taxon>
        <taxon>Thermomonosporaceae</taxon>
        <taxon>Actinoallomurus</taxon>
    </lineage>
</organism>
<evidence type="ECO:0000256" key="3">
    <source>
        <dbReference type="ARBA" id="ARBA00023110"/>
    </source>
</evidence>
<dbReference type="PANTHER" id="PTHR45779:SF7">
    <property type="entry name" value="PEPTIDYLPROLYL ISOMERASE"/>
    <property type="match status" value="1"/>
</dbReference>
<dbReference type="Gene3D" id="3.10.50.40">
    <property type="match status" value="2"/>
</dbReference>
<feature type="transmembrane region" description="Helical" evidence="7">
    <location>
        <begin position="158"/>
        <end position="178"/>
    </location>
</feature>
<keyword evidence="4 5" id="KW-0413">Isomerase</keyword>
<evidence type="ECO:0000256" key="2">
    <source>
        <dbReference type="ARBA" id="ARBA00013194"/>
    </source>
</evidence>
<name>A0ABP8TCH4_9ACTN</name>
<dbReference type="InterPro" id="IPR044609">
    <property type="entry name" value="FKBP2/11"/>
</dbReference>
<keyword evidence="7" id="KW-0472">Membrane</keyword>
<dbReference type="Proteomes" id="UP001500212">
    <property type="component" value="Unassembled WGS sequence"/>
</dbReference>
<dbReference type="InterPro" id="IPR046357">
    <property type="entry name" value="PPIase_dom_sf"/>
</dbReference>
<reference evidence="10" key="1">
    <citation type="journal article" date="2019" name="Int. J. Syst. Evol. Microbiol.">
        <title>The Global Catalogue of Microorganisms (GCM) 10K type strain sequencing project: providing services to taxonomists for standard genome sequencing and annotation.</title>
        <authorList>
            <consortium name="The Broad Institute Genomics Platform"/>
            <consortium name="The Broad Institute Genome Sequencing Center for Infectious Disease"/>
            <person name="Wu L."/>
            <person name="Ma J."/>
        </authorList>
    </citation>
    <scope>NUCLEOTIDE SEQUENCE [LARGE SCALE GENOMIC DNA]</scope>
    <source>
        <strain evidence="10">JCM 17938</strain>
    </source>
</reference>
<feature type="region of interest" description="Disordered" evidence="6">
    <location>
        <begin position="1"/>
        <end position="117"/>
    </location>
</feature>
<accession>A0ABP8TCH4</accession>
<evidence type="ECO:0000256" key="1">
    <source>
        <dbReference type="ARBA" id="ARBA00000971"/>
    </source>
</evidence>
<protein>
    <recommendedName>
        <fullName evidence="2 5">peptidylprolyl isomerase</fullName>
        <ecNumber evidence="2 5">5.2.1.8</ecNumber>
    </recommendedName>
</protein>
<feature type="compositionally biased region" description="Basic and acidic residues" evidence="6">
    <location>
        <begin position="1"/>
        <end position="24"/>
    </location>
</feature>
<dbReference type="Pfam" id="PF00254">
    <property type="entry name" value="FKBP_C"/>
    <property type="match status" value="1"/>
</dbReference>
<proteinExistence type="predicted"/>
<dbReference type="RefSeq" id="WP_345346734.1">
    <property type="nucleotide sequence ID" value="NZ_BAABHJ010000001.1"/>
</dbReference>
<evidence type="ECO:0000259" key="8">
    <source>
        <dbReference type="PROSITE" id="PS50059"/>
    </source>
</evidence>
<feature type="domain" description="PPIase FKBP-type" evidence="8">
    <location>
        <begin position="375"/>
        <end position="465"/>
    </location>
</feature>
<comment type="caution">
    <text evidence="9">The sequence shown here is derived from an EMBL/GenBank/DDBJ whole genome shotgun (WGS) entry which is preliminary data.</text>
</comment>
<keyword evidence="7" id="KW-0812">Transmembrane</keyword>
<keyword evidence="10" id="KW-1185">Reference proteome</keyword>
<dbReference type="InterPro" id="IPR001179">
    <property type="entry name" value="PPIase_FKBP_dom"/>
</dbReference>
<feature type="compositionally biased region" description="Acidic residues" evidence="6">
    <location>
        <begin position="96"/>
        <end position="105"/>
    </location>
</feature>
<evidence type="ECO:0000313" key="10">
    <source>
        <dbReference type="Proteomes" id="UP001500212"/>
    </source>
</evidence>
<dbReference type="PANTHER" id="PTHR45779">
    <property type="entry name" value="PEPTIDYLPROLYL ISOMERASE"/>
    <property type="match status" value="1"/>
</dbReference>
<feature type="compositionally biased region" description="Basic and acidic residues" evidence="6">
    <location>
        <begin position="106"/>
        <end position="117"/>
    </location>
</feature>
<evidence type="ECO:0000256" key="7">
    <source>
        <dbReference type="SAM" id="Phobius"/>
    </source>
</evidence>
<dbReference type="SUPFAM" id="SSF54534">
    <property type="entry name" value="FKBP-like"/>
    <property type="match status" value="2"/>
</dbReference>
<comment type="catalytic activity">
    <reaction evidence="1 5">
        <text>[protein]-peptidylproline (omega=180) = [protein]-peptidylproline (omega=0)</text>
        <dbReference type="Rhea" id="RHEA:16237"/>
        <dbReference type="Rhea" id="RHEA-COMP:10747"/>
        <dbReference type="Rhea" id="RHEA-COMP:10748"/>
        <dbReference type="ChEBI" id="CHEBI:83833"/>
        <dbReference type="ChEBI" id="CHEBI:83834"/>
        <dbReference type="EC" id="5.2.1.8"/>
    </reaction>
</comment>
<evidence type="ECO:0000313" key="9">
    <source>
        <dbReference type="EMBL" id="GAA4601139.1"/>
    </source>
</evidence>